<accession>A0A2S4PLY9</accession>
<dbReference type="EMBL" id="PEDP01001965">
    <property type="protein sequence ID" value="POS83034.1"/>
    <property type="molecule type" value="Genomic_DNA"/>
</dbReference>
<comment type="caution">
    <text evidence="2">The sequence shown here is derived from an EMBL/GenBank/DDBJ whole genome shotgun (WGS) entry which is preliminary data.</text>
</comment>
<keyword evidence="3" id="KW-1185">Reference proteome</keyword>
<reference evidence="2 3" key="1">
    <citation type="submission" date="2017-10" db="EMBL/GenBank/DDBJ databases">
        <title>Development of genomic resources for the powdery mildew, Erysiphe pulchra.</title>
        <authorList>
            <person name="Wadl P.A."/>
            <person name="Mack B.M."/>
            <person name="Moore G."/>
            <person name="Beltz S.B."/>
        </authorList>
    </citation>
    <scope>NUCLEOTIDE SEQUENCE [LARGE SCALE GENOMIC DNA]</scope>
    <source>
        <strain evidence="2">Cflorida</strain>
    </source>
</reference>
<evidence type="ECO:0000313" key="2">
    <source>
        <dbReference type="EMBL" id="POS83034.1"/>
    </source>
</evidence>
<protein>
    <submittedName>
        <fullName evidence="2">Uncharacterized protein</fullName>
    </submittedName>
</protein>
<dbReference type="STRING" id="225359.A0A2S4PLY9"/>
<feature type="region of interest" description="Disordered" evidence="1">
    <location>
        <begin position="1"/>
        <end position="52"/>
    </location>
</feature>
<name>A0A2S4PLY9_9PEZI</name>
<feature type="compositionally biased region" description="Basic residues" evidence="1">
    <location>
        <begin position="8"/>
        <end position="21"/>
    </location>
</feature>
<sequence length="522" mass="58809">MPSENIHQKKCAPLKKKKRKLPSVDVSSDDDSYAGVEQISDSEEDEPNVEKEEERAIIFSEDRITSLSTPQNILDDTWEGFSDIPYLGDDTSLFGQETMCEDKWCLRTEVAKREESAEFDTAFGAQSVRFESSDDEFDMFDDLFPDIFINKDHLDSSFRRQIDHDDISDEGSYWEYDDVGDTFGIPSSNPYTLMEIPKSEEYEEYYSDSSTLTGYESDISGETTDDDLPAEYYLQHRRAAVSIPEVESDAENDSDNSSQAYTPHLYSWKHTSDKPFATVSSNCKKIILFNVRDIRNLGSSRSPQLSGGQKISALQDPAHSNPNTLITTGLPEFYAPLAVETGLDITSFSSSFYDSDEFREENSTDISPNLDEFINFEPDESSFNTCEAEPSSHIDVNTTASMCSPKTNTEDQIHPLISHFNRGVVGSWRQKQNTHKLLHRNIVTPDSLGFGGNRFIEGTLKGVKSGRLRHANTPITPVRKQRPLASLDIATDIKSITSSTARENSKIKGDEVRNPKRIKIKM</sequence>
<organism evidence="2 3">
    <name type="scientific">Erysiphe pulchra</name>
    <dbReference type="NCBI Taxonomy" id="225359"/>
    <lineage>
        <taxon>Eukaryota</taxon>
        <taxon>Fungi</taxon>
        <taxon>Dikarya</taxon>
        <taxon>Ascomycota</taxon>
        <taxon>Pezizomycotina</taxon>
        <taxon>Leotiomycetes</taxon>
        <taxon>Erysiphales</taxon>
        <taxon>Erysiphaceae</taxon>
        <taxon>Erysiphe</taxon>
    </lineage>
</organism>
<evidence type="ECO:0000256" key="1">
    <source>
        <dbReference type="SAM" id="MobiDB-lite"/>
    </source>
</evidence>
<dbReference type="AlphaFoldDB" id="A0A2S4PLY9"/>
<evidence type="ECO:0000313" key="3">
    <source>
        <dbReference type="Proteomes" id="UP000237438"/>
    </source>
</evidence>
<dbReference type="OrthoDB" id="5399183at2759"/>
<dbReference type="Proteomes" id="UP000237438">
    <property type="component" value="Unassembled WGS sequence"/>
</dbReference>
<proteinExistence type="predicted"/>
<gene>
    <name evidence="2" type="ORF">EPUL_005847</name>
</gene>